<dbReference type="OrthoDB" id="5427664at2759"/>
<name>A0A4U0UCX6_9PEZI</name>
<keyword evidence="1" id="KW-0812">Transmembrane</keyword>
<dbReference type="AlphaFoldDB" id="A0A4U0UCX6"/>
<dbReference type="EMBL" id="NAJL01000003">
    <property type="protein sequence ID" value="TKA33313.1"/>
    <property type="molecule type" value="Genomic_DNA"/>
</dbReference>
<proteinExistence type="predicted"/>
<keyword evidence="1" id="KW-1133">Transmembrane helix</keyword>
<dbReference type="PANTHER" id="PTHR37577">
    <property type="entry name" value="INTEGRAL MEMBRANE PROTEIN"/>
    <property type="match status" value="1"/>
</dbReference>
<evidence type="ECO:0000313" key="3">
    <source>
        <dbReference type="Proteomes" id="UP000308549"/>
    </source>
</evidence>
<sequence length="557" mass="62544">MATTTYRNTELHGSVGGVPGASTVVSTQSYIDSARPIVFVQVSVYENVTATCENYMRWGKPLQANPDISGLGVILAFVFSAYVVLLWAVFAYCFGLLPASLLRTADRRCFYANSRRVHSDWYFALQKATIIFSDQQIITGIGILIAGYANLHTGISAYHWQVITYLAWMSSNVHLTTLTLLRDWLNANPTLRTWRVVGMSVLLVLLIGALVPTTTYAWVNALRNLTYGGGYDQGNGFGIPSACFWGYTSSTGLNVDSPFSFAILILSYLWKLGSLGDNSRAWLKKWFRCVPEWLLERVAAREARRPLPRPLGSRIRFRMLMLLYVPLVAWYEFLESFSASLWLLSLGLAWGSLQIFSPRNQAPDKVVQAESVWGFGQILPMLFLLQPAAATFEHFYGKFPGIPGSDVYLQLAASHRSGRDVRHSGHTEIEMEMNPQEDNKTSPTVIYSSTSSSLHVTPPTKLSDLFRIMEIRRPSIRARSDDIELHIDFLYTSKFFKSILWTIHVLVLMCGCAVFSITTHLDQANVWLWATWAISASLAFLGVIYVPIGSLFSKIFR</sequence>
<keyword evidence="1" id="KW-0472">Membrane</keyword>
<feature type="transmembrane region" description="Helical" evidence="1">
    <location>
        <begin position="68"/>
        <end position="97"/>
    </location>
</feature>
<reference evidence="2 3" key="1">
    <citation type="submission" date="2017-03" db="EMBL/GenBank/DDBJ databases">
        <title>Genomes of endolithic fungi from Antarctica.</title>
        <authorList>
            <person name="Coleine C."/>
            <person name="Masonjones S."/>
            <person name="Stajich J.E."/>
        </authorList>
    </citation>
    <scope>NUCLEOTIDE SEQUENCE [LARGE SCALE GENOMIC DNA]</scope>
    <source>
        <strain evidence="2 3">CCFEE 6315</strain>
    </source>
</reference>
<organism evidence="2 3">
    <name type="scientific">Salinomyces thailandicus</name>
    <dbReference type="NCBI Taxonomy" id="706561"/>
    <lineage>
        <taxon>Eukaryota</taxon>
        <taxon>Fungi</taxon>
        <taxon>Dikarya</taxon>
        <taxon>Ascomycota</taxon>
        <taxon>Pezizomycotina</taxon>
        <taxon>Dothideomycetes</taxon>
        <taxon>Dothideomycetidae</taxon>
        <taxon>Mycosphaerellales</taxon>
        <taxon>Teratosphaeriaceae</taxon>
        <taxon>Salinomyces</taxon>
    </lineage>
</organism>
<accession>A0A4U0UCX6</accession>
<feature type="transmembrane region" description="Helical" evidence="1">
    <location>
        <begin position="527"/>
        <end position="548"/>
    </location>
</feature>
<feature type="transmembrane region" description="Helical" evidence="1">
    <location>
        <begin position="499"/>
        <end position="521"/>
    </location>
</feature>
<protein>
    <submittedName>
        <fullName evidence="2">Uncharacterized protein</fullName>
    </submittedName>
</protein>
<gene>
    <name evidence="2" type="ORF">B0A50_00866</name>
</gene>
<keyword evidence="3" id="KW-1185">Reference proteome</keyword>
<evidence type="ECO:0000256" key="1">
    <source>
        <dbReference type="SAM" id="Phobius"/>
    </source>
</evidence>
<evidence type="ECO:0000313" key="2">
    <source>
        <dbReference type="EMBL" id="TKA33313.1"/>
    </source>
</evidence>
<dbReference type="PANTHER" id="PTHR37577:SF1">
    <property type="entry name" value="INTEGRAL MEMBRANE PROTEIN"/>
    <property type="match status" value="1"/>
</dbReference>
<feature type="transmembrane region" description="Helical" evidence="1">
    <location>
        <begin position="197"/>
        <end position="219"/>
    </location>
</feature>
<feature type="transmembrane region" description="Helical" evidence="1">
    <location>
        <begin position="137"/>
        <end position="159"/>
    </location>
</feature>
<dbReference type="Proteomes" id="UP000308549">
    <property type="component" value="Unassembled WGS sequence"/>
</dbReference>
<feature type="transmembrane region" description="Helical" evidence="1">
    <location>
        <begin position="259"/>
        <end position="276"/>
    </location>
</feature>
<dbReference type="InterPro" id="IPR053018">
    <property type="entry name" value="Elsinochrome_Biosynth-Asso"/>
</dbReference>
<comment type="caution">
    <text evidence="2">The sequence shown here is derived from an EMBL/GenBank/DDBJ whole genome shotgun (WGS) entry which is preliminary data.</text>
</comment>